<protein>
    <submittedName>
        <fullName evidence="1">Uncharacterized protein</fullName>
    </submittedName>
</protein>
<dbReference type="Proteomes" id="UP000694005">
    <property type="component" value="Chromosome A01"/>
</dbReference>
<evidence type="ECO:0000313" key="2">
    <source>
        <dbReference type="Proteomes" id="UP000694005"/>
    </source>
</evidence>
<organism evidence="1 2">
    <name type="scientific">Brassica campestris</name>
    <name type="common">Field mustard</name>
    <dbReference type="NCBI Taxonomy" id="3711"/>
    <lineage>
        <taxon>Eukaryota</taxon>
        <taxon>Viridiplantae</taxon>
        <taxon>Streptophyta</taxon>
        <taxon>Embryophyta</taxon>
        <taxon>Tracheophyta</taxon>
        <taxon>Spermatophyta</taxon>
        <taxon>Magnoliopsida</taxon>
        <taxon>eudicotyledons</taxon>
        <taxon>Gunneridae</taxon>
        <taxon>Pentapetalae</taxon>
        <taxon>rosids</taxon>
        <taxon>malvids</taxon>
        <taxon>Brassicales</taxon>
        <taxon>Brassicaceae</taxon>
        <taxon>Brassiceae</taxon>
        <taxon>Brassica</taxon>
    </lineage>
</organism>
<dbReference type="EMBL" id="LS974617">
    <property type="protein sequence ID" value="CAG7890675.1"/>
    <property type="molecule type" value="Genomic_DNA"/>
</dbReference>
<dbReference type="AlphaFoldDB" id="A0A8D9H134"/>
<evidence type="ECO:0000313" key="1">
    <source>
        <dbReference type="EMBL" id="CAG7890675.1"/>
    </source>
</evidence>
<accession>A0A8D9H134</accession>
<reference evidence="1 2" key="1">
    <citation type="submission" date="2021-07" db="EMBL/GenBank/DDBJ databases">
        <authorList>
            <consortium name="Genoscope - CEA"/>
            <person name="William W."/>
        </authorList>
    </citation>
    <scope>NUCLEOTIDE SEQUENCE [LARGE SCALE GENOMIC DNA]</scope>
</reference>
<proteinExistence type="predicted"/>
<dbReference type="Gramene" id="A01p47510.2_BraZ1">
    <property type="protein sequence ID" value="A01p47510.2_BraZ1.CDS"/>
    <property type="gene ID" value="A01g47510.2_BraZ1"/>
</dbReference>
<sequence>MNMNMDLLEYCHVGLNYRNEGMPPIGGIPCGGGVPYPPLPIPGIGGAGKASGCEHERLSDTLSPLIRIA</sequence>
<name>A0A8D9H134_BRACM</name>
<gene>
    <name evidence="1" type="ORF">BRAPAZ1V2_A01P47510.2</name>
</gene>